<comment type="caution">
    <text evidence="2">The sequence shown here is derived from an EMBL/GenBank/DDBJ whole genome shotgun (WGS) entry which is preliminary data.</text>
</comment>
<evidence type="ECO:0000313" key="3">
    <source>
        <dbReference type="Proteomes" id="UP000706525"/>
    </source>
</evidence>
<accession>A0ABM8Y0G8</accession>
<evidence type="ECO:0000313" key="2">
    <source>
        <dbReference type="EMBL" id="CAG9186215.1"/>
    </source>
</evidence>
<evidence type="ECO:0000256" key="1">
    <source>
        <dbReference type="SAM" id="Phobius"/>
    </source>
</evidence>
<reference evidence="2 3" key="1">
    <citation type="submission" date="2021-08" db="EMBL/GenBank/DDBJ databases">
        <authorList>
            <person name="Peeters C."/>
        </authorList>
    </citation>
    <scope>NUCLEOTIDE SEQUENCE [LARGE SCALE GENOMIC DNA]</scope>
    <source>
        <strain evidence="2 3">LMG 32289</strain>
    </source>
</reference>
<organism evidence="2 3">
    <name type="scientific">Cupriavidus pampae</name>
    <dbReference type="NCBI Taxonomy" id="659251"/>
    <lineage>
        <taxon>Bacteria</taxon>
        <taxon>Pseudomonadati</taxon>
        <taxon>Pseudomonadota</taxon>
        <taxon>Betaproteobacteria</taxon>
        <taxon>Burkholderiales</taxon>
        <taxon>Burkholderiaceae</taxon>
        <taxon>Cupriavidus</taxon>
    </lineage>
</organism>
<sequence length="33" mass="3417">MSWRDSALIVGGWVALCVVSGALLSLVAQTLSI</sequence>
<keyword evidence="3" id="KW-1185">Reference proteome</keyword>
<protein>
    <recommendedName>
        <fullName evidence="4">DUF2474 domain-containing protein</fullName>
    </recommendedName>
</protein>
<keyword evidence="1" id="KW-1133">Transmembrane helix</keyword>
<name>A0ABM8Y0G8_9BURK</name>
<keyword evidence="1" id="KW-0812">Transmembrane</keyword>
<keyword evidence="1" id="KW-0472">Membrane</keyword>
<dbReference type="EMBL" id="CAJZAG010000017">
    <property type="protein sequence ID" value="CAG9186215.1"/>
    <property type="molecule type" value="Genomic_DNA"/>
</dbReference>
<feature type="transmembrane region" description="Helical" evidence="1">
    <location>
        <begin position="6"/>
        <end position="28"/>
    </location>
</feature>
<gene>
    <name evidence="2" type="ORF">LMG32289_06313</name>
</gene>
<proteinExistence type="predicted"/>
<evidence type="ECO:0008006" key="4">
    <source>
        <dbReference type="Google" id="ProtNLM"/>
    </source>
</evidence>
<dbReference type="Proteomes" id="UP000706525">
    <property type="component" value="Unassembled WGS sequence"/>
</dbReference>